<dbReference type="RefSeq" id="WP_256401750.1">
    <property type="nucleotide sequence ID" value="NZ_JANHJR010000004.1"/>
</dbReference>
<gene>
    <name evidence="1" type="ORF">ACFSBL_18925</name>
</gene>
<dbReference type="Gene3D" id="3.20.20.370">
    <property type="entry name" value="Glycoside hydrolase/deacetylase"/>
    <property type="match status" value="1"/>
</dbReference>
<keyword evidence="2" id="KW-1185">Reference proteome</keyword>
<dbReference type="InterPro" id="IPR011330">
    <property type="entry name" value="Glyco_hydro/deAcase_b/a-brl"/>
</dbReference>
<organism evidence="1 2">
    <name type="scientific">Haloarchaeobius litoreus</name>
    <dbReference type="NCBI Taxonomy" id="755306"/>
    <lineage>
        <taxon>Archaea</taxon>
        <taxon>Methanobacteriati</taxon>
        <taxon>Methanobacteriota</taxon>
        <taxon>Stenosarchaea group</taxon>
        <taxon>Halobacteria</taxon>
        <taxon>Halobacteriales</taxon>
        <taxon>Halorubellaceae</taxon>
        <taxon>Haloarchaeobius</taxon>
    </lineage>
</organism>
<evidence type="ECO:0000313" key="1">
    <source>
        <dbReference type="EMBL" id="MFD1647771.1"/>
    </source>
</evidence>
<comment type="caution">
    <text evidence="1">The sequence shown here is derived from an EMBL/GenBank/DDBJ whole genome shotgun (WGS) entry which is preliminary data.</text>
</comment>
<dbReference type="CDD" id="cd10931">
    <property type="entry name" value="CE4_u7"/>
    <property type="match status" value="1"/>
</dbReference>
<dbReference type="AlphaFoldDB" id="A0ABD6DNU3"/>
<evidence type="ECO:0000313" key="2">
    <source>
        <dbReference type="Proteomes" id="UP001597034"/>
    </source>
</evidence>
<sequence length="305" mass="35550">MSAVPDDHEFALLLTHDVDRPYKTYQSLYYALQNREPKQLLEFLYGENPFWTFDALRDLEDDLGVRSAFYFMDERSLTDLPVWQWFDPESWRLFAGRYSLNDHDIVALIRSLAADDWEIGLHGSYHSYRDRHRLEREKLRLESILDRPVLGGRQHYLNLDEPATWEHQRAVGLRYDGTPGSSTTFGFDGEYGIRRPFDDEFVVFPLTVMETTLPDPDERFDRAWTALEGLLDEAAANDAVMNVLWHPRFFAGEDFPGHVRLYRQLVETALDMGAWVGPPGRLYEQLEWPEATSNARPSRRGVTGR</sequence>
<proteinExistence type="predicted"/>
<name>A0ABD6DNU3_9EURY</name>
<dbReference type="EMBL" id="JBHUDO010000004">
    <property type="protein sequence ID" value="MFD1647771.1"/>
    <property type="molecule type" value="Genomic_DNA"/>
</dbReference>
<reference evidence="1 2" key="1">
    <citation type="journal article" date="2019" name="Int. J. Syst. Evol. Microbiol.">
        <title>The Global Catalogue of Microorganisms (GCM) 10K type strain sequencing project: providing services to taxonomists for standard genome sequencing and annotation.</title>
        <authorList>
            <consortium name="The Broad Institute Genomics Platform"/>
            <consortium name="The Broad Institute Genome Sequencing Center for Infectious Disease"/>
            <person name="Wu L."/>
            <person name="Ma J."/>
        </authorList>
    </citation>
    <scope>NUCLEOTIDE SEQUENCE [LARGE SCALE GENOMIC DNA]</scope>
    <source>
        <strain evidence="1 2">CGMCC 1.10390</strain>
    </source>
</reference>
<protein>
    <submittedName>
        <fullName evidence="1">Polysaccharide deacetylase family protein</fullName>
    </submittedName>
</protein>
<dbReference type="Proteomes" id="UP001597034">
    <property type="component" value="Unassembled WGS sequence"/>
</dbReference>
<accession>A0ABD6DNU3</accession>
<dbReference type="SUPFAM" id="SSF88713">
    <property type="entry name" value="Glycoside hydrolase/deacetylase"/>
    <property type="match status" value="1"/>
</dbReference>